<sequence>MNKTVPVSLAILVSAGLSSCSVVKTTAKATYSAGSMAAGVVTAPFRADNNEFPDRLSPEEAFRQGRVKNSPYVIDGQSYVPMSVAEARNFSETGIASWYGHETRNKPDGHITANGESFHPDMISAAHKYLPLPINVKVTNLENRQSLIVRVNDRGPFAHDRVIDLSEAAAKKLGFHEKGTAPVKIEVVTMQADAYP</sequence>
<dbReference type="InterPro" id="IPR034718">
    <property type="entry name" value="RlpA"/>
</dbReference>
<dbReference type="GO" id="GO:0071555">
    <property type="term" value="P:cell wall organization"/>
    <property type="evidence" value="ECO:0007669"/>
    <property type="project" value="UniProtKB-KW"/>
</dbReference>
<dbReference type="Pfam" id="PF03330">
    <property type="entry name" value="DPBB_1"/>
    <property type="match status" value="1"/>
</dbReference>
<keyword evidence="3" id="KW-0472">Membrane</keyword>
<evidence type="ECO:0000256" key="2">
    <source>
        <dbReference type="ARBA" id="ARBA00023316"/>
    </source>
</evidence>
<dbReference type="GO" id="GO:0000270">
    <property type="term" value="P:peptidoglycan metabolic process"/>
    <property type="evidence" value="ECO:0007669"/>
    <property type="project" value="UniProtKB-UniRule"/>
</dbReference>
<proteinExistence type="inferred from homology"/>
<dbReference type="HAMAP" id="MF_02071">
    <property type="entry name" value="RlpA"/>
    <property type="match status" value="1"/>
</dbReference>
<dbReference type="AlphaFoldDB" id="A0A831SS78"/>
<evidence type="ECO:0000313" key="6">
    <source>
        <dbReference type="EMBL" id="HED31921.1"/>
    </source>
</evidence>
<comment type="caution">
    <text evidence="6">The sequence shown here is derived from an EMBL/GenBank/DDBJ whole genome shotgun (WGS) entry which is preliminary data.</text>
</comment>
<dbReference type="GO" id="GO:0005886">
    <property type="term" value="C:plasma membrane"/>
    <property type="evidence" value="ECO:0007669"/>
    <property type="project" value="UniProtKB-SubCell"/>
</dbReference>
<protein>
    <recommendedName>
        <fullName evidence="3">Probable endolytic peptidoglycan transglycosylase RlpA</fullName>
        <ecNumber evidence="3">4.2.2.-</ecNumber>
    </recommendedName>
</protein>
<gene>
    <name evidence="3" type="primary">rlpA</name>
    <name evidence="6" type="ORF">ENN50_09660</name>
</gene>
<evidence type="ECO:0000256" key="4">
    <source>
        <dbReference type="RuleBase" id="RU003495"/>
    </source>
</evidence>
<accession>A0A831SS78</accession>
<keyword evidence="2 3" id="KW-0961">Cell wall biogenesis/degradation</keyword>
<dbReference type="Gene3D" id="2.40.40.10">
    <property type="entry name" value="RlpA-like domain"/>
    <property type="match status" value="1"/>
</dbReference>
<evidence type="ECO:0000259" key="5">
    <source>
        <dbReference type="Pfam" id="PF03330"/>
    </source>
</evidence>
<dbReference type="CDD" id="cd22268">
    <property type="entry name" value="DPBB_RlpA-like"/>
    <property type="match status" value="1"/>
</dbReference>
<dbReference type="InterPro" id="IPR036908">
    <property type="entry name" value="RlpA-like_sf"/>
</dbReference>
<dbReference type="SUPFAM" id="SSF50685">
    <property type="entry name" value="Barwin-like endoglucanases"/>
    <property type="match status" value="1"/>
</dbReference>
<comment type="subcellular location">
    <subcellularLocation>
        <location evidence="3">Cell membrane</location>
        <topology evidence="3">Lipid-anchor</topology>
    </subcellularLocation>
</comment>
<evidence type="ECO:0000256" key="1">
    <source>
        <dbReference type="ARBA" id="ARBA00023239"/>
    </source>
</evidence>
<evidence type="ECO:0000256" key="3">
    <source>
        <dbReference type="HAMAP-Rule" id="MF_02071"/>
    </source>
</evidence>
<keyword evidence="3" id="KW-0449">Lipoprotein</keyword>
<dbReference type="PANTHER" id="PTHR34183">
    <property type="entry name" value="ENDOLYTIC PEPTIDOGLYCAN TRANSGLYCOSYLASE RLPA"/>
    <property type="match status" value="1"/>
</dbReference>
<dbReference type="Proteomes" id="UP000886335">
    <property type="component" value="Unassembled WGS sequence"/>
</dbReference>
<dbReference type="GO" id="GO:0008932">
    <property type="term" value="F:lytic endotransglycosylase activity"/>
    <property type="evidence" value="ECO:0007669"/>
    <property type="project" value="UniProtKB-UniRule"/>
</dbReference>
<comment type="function">
    <text evidence="3">Lytic transglycosylase with a strong preference for naked glycan strands that lack stem peptides.</text>
</comment>
<keyword evidence="3" id="KW-1003">Cell membrane</keyword>
<feature type="domain" description="RlpA-like protein double-psi beta-barrel" evidence="5">
    <location>
        <begin position="92"/>
        <end position="185"/>
    </location>
</feature>
<dbReference type="NCBIfam" id="TIGR00413">
    <property type="entry name" value="rlpA"/>
    <property type="match status" value="1"/>
</dbReference>
<keyword evidence="1 3" id="KW-0456">Lyase</keyword>
<dbReference type="EC" id="4.2.2.-" evidence="3"/>
<dbReference type="InterPro" id="IPR012997">
    <property type="entry name" value="RplA"/>
</dbReference>
<dbReference type="EMBL" id="DSBW01000219">
    <property type="protein sequence ID" value="HED31921.1"/>
    <property type="molecule type" value="Genomic_DNA"/>
</dbReference>
<comment type="similarity">
    <text evidence="3 4">Belongs to the RlpA family.</text>
</comment>
<dbReference type="PROSITE" id="PS51257">
    <property type="entry name" value="PROKAR_LIPOPROTEIN"/>
    <property type="match status" value="1"/>
</dbReference>
<dbReference type="PANTHER" id="PTHR34183:SF1">
    <property type="entry name" value="ENDOLYTIC PEPTIDOGLYCAN TRANSGLYCOSYLASE RLPA"/>
    <property type="match status" value="1"/>
</dbReference>
<reference evidence="6" key="1">
    <citation type="journal article" date="2020" name="mSystems">
        <title>Genome- and Community-Level Interaction Insights into Carbon Utilization and Element Cycling Functions of Hydrothermarchaeota in Hydrothermal Sediment.</title>
        <authorList>
            <person name="Zhou Z."/>
            <person name="Liu Y."/>
            <person name="Xu W."/>
            <person name="Pan J."/>
            <person name="Luo Z.H."/>
            <person name="Li M."/>
        </authorList>
    </citation>
    <scope>NUCLEOTIDE SEQUENCE [LARGE SCALE GENOMIC DNA]</scope>
    <source>
        <strain evidence="6">SpSt-1181</strain>
    </source>
</reference>
<dbReference type="InterPro" id="IPR009009">
    <property type="entry name" value="RlpA-like_DPBB"/>
</dbReference>
<name>A0A831SS78_PROAE</name>
<organism evidence="6">
    <name type="scientific">Prosthecochloris aestuarii</name>
    <dbReference type="NCBI Taxonomy" id="1102"/>
    <lineage>
        <taxon>Bacteria</taxon>
        <taxon>Pseudomonadati</taxon>
        <taxon>Chlorobiota</taxon>
        <taxon>Chlorobiia</taxon>
        <taxon>Chlorobiales</taxon>
        <taxon>Chlorobiaceae</taxon>
        <taxon>Prosthecochloris</taxon>
    </lineage>
</organism>
<keyword evidence="3" id="KW-0564">Palmitate</keyword>